<gene>
    <name evidence="1" type="ORF">DRF65_12055</name>
</gene>
<accession>A0A3D9C9B5</accession>
<evidence type="ECO:0000313" key="1">
    <source>
        <dbReference type="EMBL" id="REC62072.1"/>
    </source>
</evidence>
<keyword evidence="2" id="KW-1185">Reference proteome</keyword>
<comment type="caution">
    <text evidence="1">The sequence shown here is derived from an EMBL/GenBank/DDBJ whole genome shotgun (WGS) entry which is preliminary data.</text>
</comment>
<proteinExistence type="predicted"/>
<evidence type="ECO:0000313" key="2">
    <source>
        <dbReference type="Proteomes" id="UP000256686"/>
    </source>
</evidence>
<dbReference type="AlphaFoldDB" id="A0A3D9C9B5"/>
<organism evidence="1 2">
    <name type="scientific">Chryseobacterium pennae</name>
    <dbReference type="NCBI Taxonomy" id="2258962"/>
    <lineage>
        <taxon>Bacteria</taxon>
        <taxon>Pseudomonadati</taxon>
        <taxon>Bacteroidota</taxon>
        <taxon>Flavobacteriia</taxon>
        <taxon>Flavobacteriales</taxon>
        <taxon>Weeksellaceae</taxon>
        <taxon>Chryseobacterium group</taxon>
        <taxon>Chryseobacterium</taxon>
    </lineage>
</organism>
<name>A0A3D9C9B5_9FLAO</name>
<dbReference type="Proteomes" id="UP000256686">
    <property type="component" value="Unassembled WGS sequence"/>
</dbReference>
<reference evidence="2" key="1">
    <citation type="submission" date="2018-06" db="EMBL/GenBank/DDBJ databases">
        <authorList>
            <person name="Lum Nde A."/>
            <person name="Hugo C."/>
        </authorList>
    </citation>
    <scope>NUCLEOTIDE SEQUENCE [LARGE SCALE GENOMIC DNA]</scope>
    <source>
        <strain evidence="2">1_F178</strain>
    </source>
</reference>
<sequence>MIGSLKQNQSDRINPFMVYKLLFYISGILPNSDWKTEKFLNFFHYFFNNIVMKHSYQMSYY</sequence>
<protein>
    <submittedName>
        <fullName evidence="1">Uncharacterized protein</fullName>
    </submittedName>
</protein>
<dbReference type="EMBL" id="QNVT01000010">
    <property type="protein sequence ID" value="REC62072.1"/>
    <property type="molecule type" value="Genomic_DNA"/>
</dbReference>